<reference evidence="3 4" key="1">
    <citation type="journal article" date="2021" name="Elife">
        <title>Chloroplast acquisition without the gene transfer in kleptoplastic sea slugs, Plakobranchus ocellatus.</title>
        <authorList>
            <person name="Maeda T."/>
            <person name="Takahashi S."/>
            <person name="Yoshida T."/>
            <person name="Shimamura S."/>
            <person name="Takaki Y."/>
            <person name="Nagai Y."/>
            <person name="Toyoda A."/>
            <person name="Suzuki Y."/>
            <person name="Arimoto A."/>
            <person name="Ishii H."/>
            <person name="Satoh N."/>
            <person name="Nishiyama T."/>
            <person name="Hasebe M."/>
            <person name="Maruyama T."/>
            <person name="Minagawa J."/>
            <person name="Obokata J."/>
            <person name="Shigenobu S."/>
        </authorList>
    </citation>
    <scope>NUCLEOTIDE SEQUENCE [LARGE SCALE GENOMIC DNA]</scope>
</reference>
<keyword evidence="4" id="KW-1185">Reference proteome</keyword>
<proteinExistence type="predicted"/>
<protein>
    <submittedName>
        <fullName evidence="3">Pol polyprotein</fullName>
    </submittedName>
</protein>
<gene>
    <name evidence="3" type="ORF">ElyMa_006240000</name>
</gene>
<dbReference type="InterPro" id="IPR050951">
    <property type="entry name" value="Retrovirus_Pol_polyprotein"/>
</dbReference>
<feature type="domain" description="Reverse transcriptase" evidence="1">
    <location>
        <begin position="11"/>
        <end position="65"/>
    </location>
</feature>
<evidence type="ECO:0000259" key="2">
    <source>
        <dbReference type="Pfam" id="PF17919"/>
    </source>
</evidence>
<evidence type="ECO:0000259" key="1">
    <source>
        <dbReference type="Pfam" id="PF00078"/>
    </source>
</evidence>
<dbReference type="InterPro" id="IPR043502">
    <property type="entry name" value="DNA/RNA_pol_sf"/>
</dbReference>
<feature type="domain" description="Reverse transcriptase/retrotransposon-derived protein RNase H-like" evidence="2">
    <location>
        <begin position="128"/>
        <end position="183"/>
    </location>
</feature>
<dbReference type="InterPro" id="IPR000477">
    <property type="entry name" value="RT_dom"/>
</dbReference>
<dbReference type="PANTHER" id="PTHR37984">
    <property type="entry name" value="PROTEIN CBG26694"/>
    <property type="match status" value="1"/>
</dbReference>
<dbReference type="Pfam" id="PF17919">
    <property type="entry name" value="RT_RNaseH_2"/>
    <property type="match status" value="1"/>
</dbReference>
<dbReference type="Proteomes" id="UP000762676">
    <property type="component" value="Unassembled WGS sequence"/>
</dbReference>
<organism evidence="3 4">
    <name type="scientific">Elysia marginata</name>
    <dbReference type="NCBI Taxonomy" id="1093978"/>
    <lineage>
        <taxon>Eukaryota</taxon>
        <taxon>Metazoa</taxon>
        <taxon>Spiralia</taxon>
        <taxon>Lophotrochozoa</taxon>
        <taxon>Mollusca</taxon>
        <taxon>Gastropoda</taxon>
        <taxon>Heterobranchia</taxon>
        <taxon>Euthyneura</taxon>
        <taxon>Panpulmonata</taxon>
        <taxon>Sacoglossa</taxon>
        <taxon>Placobranchoidea</taxon>
        <taxon>Plakobranchidae</taxon>
        <taxon>Elysia</taxon>
    </lineage>
</organism>
<dbReference type="SUPFAM" id="SSF56672">
    <property type="entry name" value="DNA/RNA polymerases"/>
    <property type="match status" value="1"/>
</dbReference>
<dbReference type="Gene3D" id="3.30.70.270">
    <property type="match status" value="2"/>
</dbReference>
<dbReference type="AlphaFoldDB" id="A0AAV4H6X0"/>
<dbReference type="Pfam" id="PF00078">
    <property type="entry name" value="RVT_1"/>
    <property type="match status" value="1"/>
</dbReference>
<dbReference type="InterPro" id="IPR041577">
    <property type="entry name" value="RT_RNaseH_2"/>
</dbReference>
<evidence type="ECO:0000313" key="3">
    <source>
        <dbReference type="EMBL" id="GFR94013.1"/>
    </source>
</evidence>
<comment type="caution">
    <text evidence="3">The sequence shown here is derived from an EMBL/GenBank/DDBJ whole genome shotgun (WGS) entry which is preliminary data.</text>
</comment>
<accession>A0AAV4H6X0</accession>
<dbReference type="FunFam" id="3.30.70.270:FF:000020">
    <property type="entry name" value="Transposon Tf2-6 polyprotein-like Protein"/>
    <property type="match status" value="1"/>
</dbReference>
<dbReference type="EMBL" id="BMAT01012523">
    <property type="protein sequence ID" value="GFR94013.1"/>
    <property type="molecule type" value="Genomic_DNA"/>
</dbReference>
<evidence type="ECO:0000313" key="4">
    <source>
        <dbReference type="Proteomes" id="UP000762676"/>
    </source>
</evidence>
<sequence>MEGVFCHVPGCVNYLNDIFVTGKNDQEHLDNLAKVLAICREKGISLRKDKCEFMQQDVAFLGYRLNKHGIHPLDEKVQVIRDAPTPRNTQELRLFLGLINYYGKFIHNVSKLLAPLHLLLHQGQRWVWSKGQESAFIKAKNVFSSDKVLMHFNPKKEILVVCNAFPIGVGLGAILSHLDDSGEGFEWLAS</sequence>
<name>A0AAV4H6X0_9GAST</name>
<dbReference type="InterPro" id="IPR043128">
    <property type="entry name" value="Rev_trsase/Diguanyl_cyclase"/>
</dbReference>
<dbReference type="PANTHER" id="PTHR37984:SF13">
    <property type="entry name" value="RIBONUCLEASE H"/>
    <property type="match status" value="1"/>
</dbReference>